<reference evidence="1 2" key="1">
    <citation type="journal article" date="2005" name="Int. J. Syst. Evol. Microbiol.">
        <title>Bacillus litoralis sp. nov., isolated from a tidal flat of the Yellow Sea in Korea.</title>
        <authorList>
            <person name="Yoon J.H."/>
            <person name="Oh T.K."/>
        </authorList>
    </citation>
    <scope>NUCLEOTIDE SEQUENCE [LARGE SCALE GENOMIC DNA]</scope>
    <source>
        <strain evidence="1 2">SW-211</strain>
    </source>
</reference>
<dbReference type="InterPro" id="IPR028978">
    <property type="entry name" value="Chorismate_lyase_/UTRA_dom_sf"/>
</dbReference>
<proteinExistence type="predicted"/>
<organism evidence="1 2">
    <name type="scientific">Metabacillus litoralis</name>
    <dbReference type="NCBI Taxonomy" id="152268"/>
    <lineage>
        <taxon>Bacteria</taxon>
        <taxon>Bacillati</taxon>
        <taxon>Bacillota</taxon>
        <taxon>Bacilli</taxon>
        <taxon>Bacillales</taxon>
        <taxon>Bacillaceae</taxon>
        <taxon>Metabacillus</taxon>
    </lineage>
</organism>
<accession>A0A5C6W980</accession>
<keyword evidence="2" id="KW-1185">Reference proteome</keyword>
<comment type="caution">
    <text evidence="1">The sequence shown here is derived from an EMBL/GenBank/DDBJ whole genome shotgun (WGS) entry which is preliminary data.</text>
</comment>
<dbReference type="Proteomes" id="UP000321363">
    <property type="component" value="Unassembled WGS sequence"/>
</dbReference>
<evidence type="ECO:0008006" key="3">
    <source>
        <dbReference type="Google" id="ProtNLM"/>
    </source>
</evidence>
<sequence>MEFDYHVDRLLESNEKTTDMLEELLGNPLSIKVLCQRYEIDKEIEDITLYRESVMIDPQKNLIVSQNFVRLFPKYIPRSFYYNMIWKRKGIGHYLNQLNIKTSRLITSCGFTKDAEMTNHFQKSVRILFHSKNLPIPFKKYDIYFDNFAVPGFSIIEYFNPEIFSGKN</sequence>
<evidence type="ECO:0000313" key="2">
    <source>
        <dbReference type="Proteomes" id="UP000321363"/>
    </source>
</evidence>
<dbReference type="Gene3D" id="3.40.1410.10">
    <property type="entry name" value="Chorismate lyase-like"/>
    <property type="match status" value="1"/>
</dbReference>
<name>A0A5C6W980_9BACI</name>
<dbReference type="AlphaFoldDB" id="A0A5C6W980"/>
<evidence type="ECO:0000313" key="1">
    <source>
        <dbReference type="EMBL" id="TXC93010.1"/>
    </source>
</evidence>
<dbReference type="EMBL" id="VOQF01000001">
    <property type="protein sequence ID" value="TXC93010.1"/>
    <property type="molecule type" value="Genomic_DNA"/>
</dbReference>
<gene>
    <name evidence="1" type="ORF">FS935_02110</name>
</gene>
<dbReference type="SUPFAM" id="SSF64288">
    <property type="entry name" value="Chorismate lyase-like"/>
    <property type="match status" value="1"/>
</dbReference>
<protein>
    <recommendedName>
        <fullName evidence="3">4-hydroxybenzoate synthetase</fullName>
    </recommendedName>
</protein>